<sequence>MSPIPLNLVLPSEIEMQKYLSQDDHGSPHIPVVIDYVVAEQSYVLFMEYPGKEWVNLNGYMTEHGKFSLNEICLIIKEVVTALLSLKNLGVAHGDIAARNILYNKKTGGVKLMDFDLSGLLEEGNQDSSASGSSEDEPPFWGTEKGDTRDIGEVMYHLLTLKNSYKTRSFKKMLPKN</sequence>
<evidence type="ECO:0000256" key="10">
    <source>
        <dbReference type="SAM" id="MobiDB-lite"/>
    </source>
</evidence>
<evidence type="ECO:0000313" key="13">
    <source>
        <dbReference type="Proteomes" id="UP001648503"/>
    </source>
</evidence>
<reference evidence="12 13" key="1">
    <citation type="submission" date="2021-02" db="EMBL/GenBank/DDBJ databases">
        <title>Variation within the Batrachochytrium salamandrivorans European outbreak.</title>
        <authorList>
            <person name="Kelly M."/>
            <person name="Pasmans F."/>
            <person name="Shea T.P."/>
            <person name="Munoz J.F."/>
            <person name="Carranza S."/>
            <person name="Cuomo C.A."/>
            <person name="Martel A."/>
        </authorList>
    </citation>
    <scope>NUCLEOTIDE SEQUENCE [LARGE SCALE GENOMIC DNA]</scope>
    <source>
        <strain evidence="12 13">AMFP18/2</strain>
    </source>
</reference>
<dbReference type="Pfam" id="PF00069">
    <property type="entry name" value="Pkinase"/>
    <property type="match status" value="1"/>
</dbReference>
<evidence type="ECO:0000256" key="5">
    <source>
        <dbReference type="ARBA" id="ARBA00022741"/>
    </source>
</evidence>
<accession>A0ABQ8FDB7</accession>
<dbReference type="EMBL" id="JAFCIX010000294">
    <property type="protein sequence ID" value="KAH6595613.1"/>
    <property type="molecule type" value="Genomic_DNA"/>
</dbReference>
<keyword evidence="4" id="KW-0808">Transferase</keyword>
<dbReference type="EC" id="2.7.11.1" evidence="2"/>
<evidence type="ECO:0000256" key="1">
    <source>
        <dbReference type="ARBA" id="ARBA00004340"/>
    </source>
</evidence>
<organism evidence="12 13">
    <name type="scientific">Batrachochytrium salamandrivorans</name>
    <dbReference type="NCBI Taxonomy" id="1357716"/>
    <lineage>
        <taxon>Eukaryota</taxon>
        <taxon>Fungi</taxon>
        <taxon>Fungi incertae sedis</taxon>
        <taxon>Chytridiomycota</taxon>
        <taxon>Chytridiomycota incertae sedis</taxon>
        <taxon>Chytridiomycetes</taxon>
        <taxon>Rhizophydiales</taxon>
        <taxon>Rhizophydiales incertae sedis</taxon>
        <taxon>Batrachochytrium</taxon>
    </lineage>
</organism>
<comment type="catalytic activity">
    <reaction evidence="8">
        <text>L-threonyl-[protein] + ATP = O-phospho-L-threonyl-[protein] + ADP + H(+)</text>
        <dbReference type="Rhea" id="RHEA:46608"/>
        <dbReference type="Rhea" id="RHEA-COMP:11060"/>
        <dbReference type="Rhea" id="RHEA-COMP:11605"/>
        <dbReference type="ChEBI" id="CHEBI:15378"/>
        <dbReference type="ChEBI" id="CHEBI:30013"/>
        <dbReference type="ChEBI" id="CHEBI:30616"/>
        <dbReference type="ChEBI" id="CHEBI:61977"/>
        <dbReference type="ChEBI" id="CHEBI:456216"/>
        <dbReference type="EC" id="2.7.11.1"/>
    </reaction>
</comment>
<dbReference type="SMART" id="SM00220">
    <property type="entry name" value="S_TKc"/>
    <property type="match status" value="1"/>
</dbReference>
<evidence type="ECO:0000256" key="3">
    <source>
        <dbReference type="ARBA" id="ARBA00022527"/>
    </source>
</evidence>
<evidence type="ECO:0000313" key="12">
    <source>
        <dbReference type="EMBL" id="KAH6595613.1"/>
    </source>
</evidence>
<dbReference type="Proteomes" id="UP001648503">
    <property type="component" value="Unassembled WGS sequence"/>
</dbReference>
<proteinExistence type="predicted"/>
<protein>
    <recommendedName>
        <fullName evidence="2">non-specific serine/threonine protein kinase</fullName>
        <ecNumber evidence="2">2.7.11.1</ecNumber>
    </recommendedName>
</protein>
<keyword evidence="7" id="KW-0067">ATP-binding</keyword>
<keyword evidence="13" id="KW-1185">Reference proteome</keyword>
<dbReference type="InterPro" id="IPR011009">
    <property type="entry name" value="Kinase-like_dom_sf"/>
</dbReference>
<feature type="region of interest" description="Disordered" evidence="10">
    <location>
        <begin position="123"/>
        <end position="147"/>
    </location>
</feature>
<evidence type="ECO:0000256" key="7">
    <source>
        <dbReference type="ARBA" id="ARBA00022840"/>
    </source>
</evidence>
<evidence type="ECO:0000256" key="4">
    <source>
        <dbReference type="ARBA" id="ARBA00022679"/>
    </source>
</evidence>
<gene>
    <name evidence="12" type="ORF">BASA50_005694</name>
</gene>
<feature type="domain" description="Protein kinase" evidence="11">
    <location>
        <begin position="1"/>
        <end position="177"/>
    </location>
</feature>
<keyword evidence="5" id="KW-0547">Nucleotide-binding</keyword>
<dbReference type="Gene3D" id="1.10.510.10">
    <property type="entry name" value="Transferase(Phosphotransferase) domain 1"/>
    <property type="match status" value="1"/>
</dbReference>
<evidence type="ECO:0000256" key="6">
    <source>
        <dbReference type="ARBA" id="ARBA00022777"/>
    </source>
</evidence>
<dbReference type="PROSITE" id="PS50011">
    <property type="entry name" value="PROTEIN_KINASE_DOM"/>
    <property type="match status" value="1"/>
</dbReference>
<comment type="catalytic activity">
    <reaction evidence="9">
        <text>L-seryl-[protein] + ATP = O-phospho-L-seryl-[protein] + ADP + H(+)</text>
        <dbReference type="Rhea" id="RHEA:17989"/>
        <dbReference type="Rhea" id="RHEA-COMP:9863"/>
        <dbReference type="Rhea" id="RHEA-COMP:11604"/>
        <dbReference type="ChEBI" id="CHEBI:15378"/>
        <dbReference type="ChEBI" id="CHEBI:29999"/>
        <dbReference type="ChEBI" id="CHEBI:30616"/>
        <dbReference type="ChEBI" id="CHEBI:83421"/>
        <dbReference type="ChEBI" id="CHEBI:456216"/>
        <dbReference type="EC" id="2.7.11.1"/>
    </reaction>
</comment>
<name>A0ABQ8FDB7_9FUNG</name>
<dbReference type="InterPro" id="IPR051138">
    <property type="entry name" value="PIM_Ser/Thr_kinase"/>
</dbReference>
<keyword evidence="3" id="KW-0723">Serine/threonine-protein kinase</keyword>
<dbReference type="InterPro" id="IPR000719">
    <property type="entry name" value="Prot_kinase_dom"/>
</dbReference>
<dbReference type="PANTHER" id="PTHR22984:SF25">
    <property type="entry name" value="PROTEIN KINASE DOMAIN-CONTAINING PROTEIN"/>
    <property type="match status" value="1"/>
</dbReference>
<evidence type="ECO:0000256" key="9">
    <source>
        <dbReference type="ARBA" id="ARBA00048679"/>
    </source>
</evidence>
<evidence type="ECO:0000256" key="8">
    <source>
        <dbReference type="ARBA" id="ARBA00047899"/>
    </source>
</evidence>
<evidence type="ECO:0000256" key="2">
    <source>
        <dbReference type="ARBA" id="ARBA00012513"/>
    </source>
</evidence>
<dbReference type="PANTHER" id="PTHR22984">
    <property type="entry name" value="SERINE/THREONINE-PROTEIN KINASE PIM"/>
    <property type="match status" value="1"/>
</dbReference>
<dbReference type="SUPFAM" id="SSF56112">
    <property type="entry name" value="Protein kinase-like (PK-like)"/>
    <property type="match status" value="1"/>
</dbReference>
<evidence type="ECO:0000259" key="11">
    <source>
        <dbReference type="PROSITE" id="PS50011"/>
    </source>
</evidence>
<keyword evidence="6" id="KW-0418">Kinase</keyword>
<comment type="caution">
    <text evidence="12">The sequence shown here is derived from an EMBL/GenBank/DDBJ whole genome shotgun (WGS) entry which is preliminary data.</text>
</comment>
<comment type="subcellular location">
    <subcellularLocation>
        <location evidence="1">Host cell</location>
    </subcellularLocation>
</comment>